<dbReference type="Gene3D" id="3.30.565.10">
    <property type="entry name" value="Histidine kinase-like ATPase, C-terminal domain"/>
    <property type="match status" value="1"/>
</dbReference>
<evidence type="ECO:0000256" key="1">
    <source>
        <dbReference type="ARBA" id="ARBA00022527"/>
    </source>
</evidence>
<accession>A0A1H8UHB5</accession>
<dbReference type="PANTHER" id="PTHR35526">
    <property type="entry name" value="ANTI-SIGMA-F FACTOR RSBW-RELATED"/>
    <property type="match status" value="1"/>
</dbReference>
<gene>
    <name evidence="3" type="ORF">SAMN05216267_107312</name>
</gene>
<dbReference type="STRING" id="310780.SAMN05216267_107312"/>
<dbReference type="Proteomes" id="UP000181951">
    <property type="component" value="Unassembled WGS sequence"/>
</dbReference>
<protein>
    <submittedName>
        <fullName evidence="3">Anti-sigma regulatory factor (Ser/Thr protein kinase)</fullName>
    </submittedName>
</protein>
<dbReference type="EMBL" id="FODD01000073">
    <property type="protein sequence ID" value="SEP02610.1"/>
    <property type="molecule type" value="Genomic_DNA"/>
</dbReference>
<organism evidence="3 4">
    <name type="scientific">Actinacidiphila rubida</name>
    <dbReference type="NCBI Taxonomy" id="310780"/>
    <lineage>
        <taxon>Bacteria</taxon>
        <taxon>Bacillati</taxon>
        <taxon>Actinomycetota</taxon>
        <taxon>Actinomycetes</taxon>
        <taxon>Kitasatosporales</taxon>
        <taxon>Streptomycetaceae</taxon>
        <taxon>Actinacidiphila</taxon>
    </lineage>
</organism>
<sequence>MTHAAQSVECTTPTAPIPNQVDPVCDEFTVRISAGAASNGPLEGDAAGQWVGRLRRISMAKLRVWGLSPILDDAKLLVSELVTNALRYGDGEEIEFRLVITLQGLMIAVNDNSPHRPELSVVGDTSETGRGLFIVAALADDWGVSPDGTITWCTLKLPEAC</sequence>
<dbReference type="AlphaFoldDB" id="A0A1H8UHB5"/>
<dbReference type="GO" id="GO:0004674">
    <property type="term" value="F:protein serine/threonine kinase activity"/>
    <property type="evidence" value="ECO:0007669"/>
    <property type="project" value="UniProtKB-KW"/>
</dbReference>
<keyword evidence="3" id="KW-0808">Transferase</keyword>
<dbReference type="SUPFAM" id="SSF55874">
    <property type="entry name" value="ATPase domain of HSP90 chaperone/DNA topoisomerase II/histidine kinase"/>
    <property type="match status" value="1"/>
</dbReference>
<feature type="domain" description="Histidine kinase/HSP90-like ATPase" evidence="2">
    <location>
        <begin position="52"/>
        <end position="153"/>
    </location>
</feature>
<evidence type="ECO:0000313" key="3">
    <source>
        <dbReference type="EMBL" id="SEP02610.1"/>
    </source>
</evidence>
<evidence type="ECO:0000313" key="4">
    <source>
        <dbReference type="Proteomes" id="UP000181951"/>
    </source>
</evidence>
<keyword evidence="1" id="KW-0723">Serine/threonine-protein kinase</keyword>
<dbReference type="CDD" id="cd16936">
    <property type="entry name" value="HATPase_RsbW-like"/>
    <property type="match status" value="1"/>
</dbReference>
<dbReference type="OrthoDB" id="4166172at2"/>
<keyword evidence="3" id="KW-0418">Kinase</keyword>
<evidence type="ECO:0000259" key="2">
    <source>
        <dbReference type="Pfam" id="PF13581"/>
    </source>
</evidence>
<keyword evidence="4" id="KW-1185">Reference proteome</keyword>
<dbReference type="RefSeq" id="WP_079138264.1">
    <property type="nucleotide sequence ID" value="NZ_FODD01000073.1"/>
</dbReference>
<dbReference type="Pfam" id="PF13581">
    <property type="entry name" value="HATPase_c_2"/>
    <property type="match status" value="1"/>
</dbReference>
<dbReference type="InterPro" id="IPR003594">
    <property type="entry name" value="HATPase_dom"/>
</dbReference>
<proteinExistence type="predicted"/>
<name>A0A1H8UHB5_9ACTN</name>
<dbReference type="InterPro" id="IPR050267">
    <property type="entry name" value="Anti-sigma-factor_SerPK"/>
</dbReference>
<reference evidence="3 4" key="1">
    <citation type="submission" date="2016-10" db="EMBL/GenBank/DDBJ databases">
        <authorList>
            <person name="de Groot N.N."/>
        </authorList>
    </citation>
    <scope>NUCLEOTIDE SEQUENCE [LARGE SCALE GENOMIC DNA]</scope>
    <source>
        <strain evidence="3 4">CGMCC 4.2026</strain>
    </source>
</reference>
<dbReference type="InterPro" id="IPR036890">
    <property type="entry name" value="HATPase_C_sf"/>
</dbReference>
<dbReference type="PANTHER" id="PTHR35526:SF3">
    <property type="entry name" value="ANTI-SIGMA-F FACTOR RSBW"/>
    <property type="match status" value="1"/>
</dbReference>